<comment type="caution">
    <text evidence="1">The sequence shown here is derived from an EMBL/GenBank/DDBJ whole genome shotgun (WGS) entry which is preliminary data.</text>
</comment>
<keyword evidence="2" id="KW-1185">Reference proteome</keyword>
<gene>
    <name evidence="1" type="ORF">AMET1_0541</name>
</gene>
<protein>
    <submittedName>
        <fullName evidence="1">Uncharacterized protein</fullName>
    </submittedName>
</protein>
<sequence length="209" mass="23933">MFIIDFLGVMIESIVNNPLAAVTALATLFYASVLFWERWTDKPDLKIKEISLEMLENKGHISVHIDNEGRRTANDALGYLEVLDENDDNVELNHPDFREVSKKKISMIWVPNMIGTRKAYKGEIGDKDVKIKEPWKVYPELTKTDIGAGGHGFLRLSRPLGAGLLDVFENLEDGNKYRFKVTVRTAKSKDEKTKEAVYPNDFQKTYFFD</sequence>
<reference evidence="1 2" key="1">
    <citation type="submission" date="2016-12" db="EMBL/GenBank/DDBJ databases">
        <title>Discovery of methanogenic haloarchaea.</title>
        <authorList>
            <person name="Sorokin D.Y."/>
            <person name="Makarova K.S."/>
            <person name="Abbas B."/>
            <person name="Ferrer M."/>
            <person name="Golyshin P.N."/>
        </authorList>
    </citation>
    <scope>NUCLEOTIDE SEQUENCE [LARGE SCALE GENOMIC DNA]</scope>
    <source>
        <strain evidence="1">AMET1</strain>
    </source>
</reference>
<dbReference type="AlphaFoldDB" id="A0A1Y3GCC3"/>
<proteinExistence type="predicted"/>
<evidence type="ECO:0000313" key="1">
    <source>
        <dbReference type="EMBL" id="OUJ18890.1"/>
    </source>
</evidence>
<dbReference type="Proteomes" id="UP000195137">
    <property type="component" value="Unassembled WGS sequence"/>
</dbReference>
<organism evidence="1 2">
    <name type="scientific">Methanonatronarchaeum thermophilum</name>
    <dbReference type="NCBI Taxonomy" id="1927129"/>
    <lineage>
        <taxon>Archaea</taxon>
        <taxon>Methanobacteriati</taxon>
        <taxon>Methanobacteriota</taxon>
        <taxon>Methanonatronarchaeia</taxon>
        <taxon>Methanonatronarchaeales</taxon>
        <taxon>Methanonatronarchaeaceae</taxon>
        <taxon>Methanonatronarchaeum</taxon>
    </lineage>
</organism>
<dbReference type="RefSeq" id="WP_086636942.1">
    <property type="nucleotide sequence ID" value="NZ_MRZU01000003.1"/>
</dbReference>
<evidence type="ECO:0000313" key="2">
    <source>
        <dbReference type="Proteomes" id="UP000195137"/>
    </source>
</evidence>
<name>A0A1Y3GCC3_9EURY</name>
<accession>A0A1Y3GCC3</accession>
<dbReference type="EMBL" id="MRZU01000003">
    <property type="protein sequence ID" value="OUJ18890.1"/>
    <property type="molecule type" value="Genomic_DNA"/>
</dbReference>